<keyword evidence="9" id="KW-1015">Disulfide bond</keyword>
<dbReference type="PROSITE" id="PS00236">
    <property type="entry name" value="NEUROTR_ION_CHANNEL"/>
    <property type="match status" value="1"/>
</dbReference>
<evidence type="ECO:0000256" key="6">
    <source>
        <dbReference type="ARBA" id="ARBA00023018"/>
    </source>
</evidence>
<dbReference type="FunFam" id="1.20.58.390:FF:000038">
    <property type="entry name" value="Acetylcholine receptor subunit beta-like 1"/>
    <property type="match status" value="1"/>
</dbReference>
<keyword evidence="5 15" id="KW-1133">Transmembrane helix</keyword>
<comment type="subcellular location">
    <subcellularLocation>
        <location evidence="14">Synaptic cell membrane</location>
        <topology evidence="14">Multi-pass membrane protein</topology>
    </subcellularLocation>
</comment>
<evidence type="ECO:0000256" key="1">
    <source>
        <dbReference type="ARBA" id="ARBA00009237"/>
    </source>
</evidence>
<feature type="region of interest" description="Disordered" evidence="16">
    <location>
        <begin position="328"/>
        <end position="363"/>
    </location>
</feature>
<dbReference type="PRINTS" id="PR00254">
    <property type="entry name" value="NICOTINICR"/>
</dbReference>
<evidence type="ECO:0000256" key="8">
    <source>
        <dbReference type="ARBA" id="ARBA00023136"/>
    </source>
</evidence>
<feature type="transmembrane region" description="Helical" evidence="15">
    <location>
        <begin position="204"/>
        <end position="222"/>
    </location>
</feature>
<evidence type="ECO:0000256" key="12">
    <source>
        <dbReference type="ARBA" id="ARBA00023286"/>
    </source>
</evidence>
<dbReference type="InterPro" id="IPR018000">
    <property type="entry name" value="Neurotransmitter_ion_chnl_CS"/>
</dbReference>
<dbReference type="HOGENOM" id="CLU_018074_1_3_1"/>
<dbReference type="NCBIfam" id="TIGR00860">
    <property type="entry name" value="LIC"/>
    <property type="match status" value="1"/>
</dbReference>
<dbReference type="AlphaFoldDB" id="T1G3X7"/>
<keyword evidence="21" id="KW-1185">Reference proteome</keyword>
<dbReference type="Proteomes" id="UP000015101">
    <property type="component" value="Unassembled WGS sequence"/>
</dbReference>
<comment type="similarity">
    <text evidence="1">Belongs to the ligand-gated ion channel (TC 1.A.9) family. Acetylcholine receptor (TC 1.A.9.1) subfamily.</text>
</comment>
<dbReference type="InterPro" id="IPR006202">
    <property type="entry name" value="Neur_chan_lig-bd"/>
</dbReference>
<evidence type="ECO:0000259" key="17">
    <source>
        <dbReference type="Pfam" id="PF02931"/>
    </source>
</evidence>
<keyword evidence="2 15" id="KW-0813">Transport</keyword>
<dbReference type="GO" id="GO:0005231">
    <property type="term" value="F:excitatory extracellular ligand-gated monoatomic ion channel activity"/>
    <property type="evidence" value="ECO:0000318"/>
    <property type="project" value="GO_Central"/>
</dbReference>
<keyword evidence="3" id="KW-1003">Cell membrane</keyword>
<dbReference type="Pfam" id="PF02931">
    <property type="entry name" value="Neur_chan_LBD"/>
    <property type="match status" value="1"/>
</dbReference>
<evidence type="ECO:0000256" key="13">
    <source>
        <dbReference type="ARBA" id="ARBA00023303"/>
    </source>
</evidence>
<dbReference type="InterPro" id="IPR006201">
    <property type="entry name" value="Neur_channel"/>
</dbReference>
<feature type="domain" description="Neurotransmitter-gated ion-channel ligand-binding" evidence="17">
    <location>
        <begin position="1"/>
        <end position="168"/>
    </location>
</feature>
<evidence type="ECO:0000313" key="21">
    <source>
        <dbReference type="Proteomes" id="UP000015101"/>
    </source>
</evidence>
<reference evidence="20" key="3">
    <citation type="submission" date="2015-06" db="UniProtKB">
        <authorList>
            <consortium name="EnsemblMetazoa"/>
        </authorList>
    </citation>
    <scope>IDENTIFICATION</scope>
</reference>
<keyword evidence="4 15" id="KW-0812">Transmembrane</keyword>
<dbReference type="Gene3D" id="2.70.170.10">
    <property type="entry name" value="Neurotransmitter-gated ion-channel ligand-binding domain"/>
    <property type="match status" value="1"/>
</dbReference>
<dbReference type="GO" id="GO:0004888">
    <property type="term" value="F:transmembrane signaling receptor activity"/>
    <property type="evidence" value="ECO:0007669"/>
    <property type="project" value="InterPro"/>
</dbReference>
<keyword evidence="12" id="KW-1071">Ligand-gated ion channel</keyword>
<organism evidence="20 21">
    <name type="scientific">Helobdella robusta</name>
    <name type="common">Californian leech</name>
    <dbReference type="NCBI Taxonomy" id="6412"/>
    <lineage>
        <taxon>Eukaryota</taxon>
        <taxon>Metazoa</taxon>
        <taxon>Spiralia</taxon>
        <taxon>Lophotrochozoa</taxon>
        <taxon>Annelida</taxon>
        <taxon>Clitellata</taxon>
        <taxon>Hirudinea</taxon>
        <taxon>Rhynchobdellida</taxon>
        <taxon>Glossiphoniidae</taxon>
        <taxon>Helobdella</taxon>
    </lineage>
</organism>
<dbReference type="eggNOG" id="KOG3645">
    <property type="taxonomic scope" value="Eukaryota"/>
</dbReference>
<dbReference type="EMBL" id="AMQM01004569">
    <property type="status" value="NOT_ANNOTATED_CDS"/>
    <property type="molecule type" value="Genomic_DNA"/>
</dbReference>
<feature type="transmembrane region" description="Helical" evidence="15">
    <location>
        <begin position="234"/>
        <end position="257"/>
    </location>
</feature>
<evidence type="ECO:0000256" key="3">
    <source>
        <dbReference type="ARBA" id="ARBA00022475"/>
    </source>
</evidence>
<dbReference type="OMA" id="EYHTVID"/>
<dbReference type="CDD" id="cd19064">
    <property type="entry name" value="LGIC_TM_nAChR"/>
    <property type="match status" value="1"/>
</dbReference>
<dbReference type="KEGG" id="hro:HELRODRAFT_80095"/>
<evidence type="ECO:0000313" key="20">
    <source>
        <dbReference type="EnsemblMetazoa" id="HelroP80095"/>
    </source>
</evidence>
<keyword evidence="6" id="KW-0770">Synapse</keyword>
<evidence type="ECO:0000313" key="19">
    <source>
        <dbReference type="EMBL" id="ESO03817.1"/>
    </source>
</evidence>
<dbReference type="Gene3D" id="1.20.58.390">
    <property type="entry name" value="Neurotransmitter-gated ion-channel transmembrane domain"/>
    <property type="match status" value="2"/>
</dbReference>
<keyword evidence="11" id="KW-0325">Glycoprotein</keyword>
<dbReference type="InParanoid" id="T1G3X7"/>
<dbReference type="GO" id="GO:1904315">
    <property type="term" value="F:transmitter-gated monoatomic ion channel activity involved in regulation of postsynaptic membrane potential"/>
    <property type="evidence" value="ECO:0000318"/>
    <property type="project" value="GO_Central"/>
</dbReference>
<evidence type="ECO:0000256" key="9">
    <source>
        <dbReference type="ARBA" id="ARBA00023157"/>
    </source>
</evidence>
<evidence type="ECO:0000256" key="4">
    <source>
        <dbReference type="ARBA" id="ARBA00022692"/>
    </source>
</evidence>
<keyword evidence="7 15" id="KW-0406">Ion transport</keyword>
<dbReference type="SUPFAM" id="SSF63712">
    <property type="entry name" value="Nicotinic receptor ligand binding domain-like"/>
    <property type="match status" value="1"/>
</dbReference>
<dbReference type="EMBL" id="KB096590">
    <property type="protein sequence ID" value="ESO03817.1"/>
    <property type="molecule type" value="Genomic_DNA"/>
</dbReference>
<protein>
    <submittedName>
        <fullName evidence="19 20">Uncharacterized protein</fullName>
    </submittedName>
</protein>
<dbReference type="CTD" id="20215775"/>
<evidence type="ECO:0000256" key="15">
    <source>
        <dbReference type="RuleBase" id="RU000687"/>
    </source>
</evidence>
<dbReference type="InterPro" id="IPR002394">
    <property type="entry name" value="Nicotinic_acetylcholine_rcpt"/>
</dbReference>
<accession>T1G3X7</accession>
<dbReference type="GO" id="GO:0022848">
    <property type="term" value="F:acetylcholine-gated monoatomic cation-selective channel activity"/>
    <property type="evidence" value="ECO:0007669"/>
    <property type="project" value="InterPro"/>
</dbReference>
<feature type="transmembrane region" description="Helical" evidence="15">
    <location>
        <begin position="404"/>
        <end position="422"/>
    </location>
</feature>
<dbReference type="SUPFAM" id="SSF90112">
    <property type="entry name" value="Neurotransmitter-gated ion-channel transmembrane pore"/>
    <property type="match status" value="1"/>
</dbReference>
<dbReference type="GO" id="GO:0007268">
    <property type="term" value="P:chemical synaptic transmission"/>
    <property type="evidence" value="ECO:0000318"/>
    <property type="project" value="GO_Central"/>
</dbReference>
<dbReference type="InterPro" id="IPR036734">
    <property type="entry name" value="Neur_chan_lig-bd_sf"/>
</dbReference>
<dbReference type="GO" id="GO:0098703">
    <property type="term" value="P:calcium ion import across plasma membrane"/>
    <property type="evidence" value="ECO:0000318"/>
    <property type="project" value="GO_Central"/>
</dbReference>
<evidence type="ECO:0000256" key="7">
    <source>
        <dbReference type="ARBA" id="ARBA00023065"/>
    </source>
</evidence>
<gene>
    <name evidence="20" type="primary">20215775</name>
    <name evidence="19" type="ORF">HELRODRAFT_80095</name>
</gene>
<name>T1G3X7_HELRO</name>
<feature type="transmembrane region" description="Helical" evidence="15">
    <location>
        <begin position="169"/>
        <end position="192"/>
    </location>
</feature>
<keyword evidence="13 15" id="KW-0407">Ion channel</keyword>
<evidence type="ECO:0000256" key="10">
    <source>
        <dbReference type="ARBA" id="ARBA00023170"/>
    </source>
</evidence>
<evidence type="ECO:0000259" key="18">
    <source>
        <dbReference type="Pfam" id="PF02932"/>
    </source>
</evidence>
<dbReference type="PANTHER" id="PTHR18945">
    <property type="entry name" value="NEUROTRANSMITTER GATED ION CHANNEL"/>
    <property type="match status" value="1"/>
</dbReference>
<dbReference type="GO" id="GO:0042391">
    <property type="term" value="P:regulation of membrane potential"/>
    <property type="evidence" value="ECO:0000318"/>
    <property type="project" value="GO_Central"/>
</dbReference>
<evidence type="ECO:0000256" key="5">
    <source>
        <dbReference type="ARBA" id="ARBA00022989"/>
    </source>
</evidence>
<dbReference type="InterPro" id="IPR036719">
    <property type="entry name" value="Neuro-gated_channel_TM_sf"/>
</dbReference>
<dbReference type="OrthoDB" id="5975154at2759"/>
<evidence type="ECO:0000256" key="2">
    <source>
        <dbReference type="ARBA" id="ARBA00022448"/>
    </source>
</evidence>
<evidence type="ECO:0000256" key="11">
    <source>
        <dbReference type="ARBA" id="ARBA00023180"/>
    </source>
</evidence>
<dbReference type="Pfam" id="PF02932">
    <property type="entry name" value="Neur_chan_memb"/>
    <property type="match status" value="1"/>
</dbReference>
<reference evidence="19 21" key="2">
    <citation type="journal article" date="2013" name="Nature">
        <title>Insights into bilaterian evolution from three spiralian genomes.</title>
        <authorList>
            <person name="Simakov O."/>
            <person name="Marletaz F."/>
            <person name="Cho S.J."/>
            <person name="Edsinger-Gonzales E."/>
            <person name="Havlak P."/>
            <person name="Hellsten U."/>
            <person name="Kuo D.H."/>
            <person name="Larsson T."/>
            <person name="Lv J."/>
            <person name="Arendt D."/>
            <person name="Savage R."/>
            <person name="Osoegawa K."/>
            <person name="de Jong P."/>
            <person name="Grimwood J."/>
            <person name="Chapman J.A."/>
            <person name="Shapiro H."/>
            <person name="Aerts A."/>
            <person name="Otillar R.P."/>
            <person name="Terry A.Y."/>
            <person name="Boore J.L."/>
            <person name="Grigoriev I.V."/>
            <person name="Lindberg D.R."/>
            <person name="Seaver E.C."/>
            <person name="Weisblat D.A."/>
            <person name="Putnam N.H."/>
            <person name="Rokhsar D.S."/>
        </authorList>
    </citation>
    <scope>NUCLEOTIDE SEQUENCE</scope>
</reference>
<evidence type="ECO:0000256" key="16">
    <source>
        <dbReference type="SAM" id="MobiDB-lite"/>
    </source>
</evidence>
<reference evidence="21" key="1">
    <citation type="submission" date="2012-12" db="EMBL/GenBank/DDBJ databases">
        <authorList>
            <person name="Hellsten U."/>
            <person name="Grimwood J."/>
            <person name="Chapman J.A."/>
            <person name="Shapiro H."/>
            <person name="Aerts A."/>
            <person name="Otillar R.P."/>
            <person name="Terry A.Y."/>
            <person name="Boore J.L."/>
            <person name="Simakov O."/>
            <person name="Marletaz F."/>
            <person name="Cho S.-J."/>
            <person name="Edsinger-Gonzales E."/>
            <person name="Havlak P."/>
            <person name="Kuo D.-H."/>
            <person name="Larsson T."/>
            <person name="Lv J."/>
            <person name="Arendt D."/>
            <person name="Savage R."/>
            <person name="Osoegawa K."/>
            <person name="de Jong P."/>
            <person name="Lindberg D.R."/>
            <person name="Seaver E.C."/>
            <person name="Weisblat D.A."/>
            <person name="Putnam N.H."/>
            <person name="Grigoriev I.V."/>
            <person name="Rokhsar D.S."/>
        </authorList>
    </citation>
    <scope>NUCLEOTIDE SEQUENCE</scope>
</reference>
<dbReference type="EnsemblMetazoa" id="HelroT80095">
    <property type="protein sequence ID" value="HelroP80095"/>
    <property type="gene ID" value="HelroG80095"/>
</dbReference>
<proteinExistence type="inferred from homology"/>
<dbReference type="GO" id="GO:0045202">
    <property type="term" value="C:synapse"/>
    <property type="evidence" value="ECO:0000318"/>
    <property type="project" value="GO_Central"/>
</dbReference>
<keyword evidence="8 15" id="KW-0472">Membrane</keyword>
<keyword evidence="10" id="KW-0675">Receptor</keyword>
<dbReference type="FunFam" id="2.70.170.10:FF:000016">
    <property type="entry name" value="Nicotinic acetylcholine receptor subunit"/>
    <property type="match status" value="1"/>
</dbReference>
<dbReference type="GO" id="GO:0043005">
    <property type="term" value="C:neuron projection"/>
    <property type="evidence" value="ECO:0000318"/>
    <property type="project" value="GO_Central"/>
</dbReference>
<feature type="domain" description="Neurotransmitter-gated ion-channel transmembrane" evidence="18">
    <location>
        <begin position="175"/>
        <end position="420"/>
    </location>
</feature>
<dbReference type="GO" id="GO:0005892">
    <property type="term" value="C:acetylcholine-gated channel complex"/>
    <property type="evidence" value="ECO:0000318"/>
    <property type="project" value="GO_Central"/>
</dbReference>
<evidence type="ECO:0000256" key="14">
    <source>
        <dbReference type="ARBA" id="ARBA00034099"/>
    </source>
</evidence>
<dbReference type="InterPro" id="IPR038050">
    <property type="entry name" value="Neuro_actylchol_rec"/>
</dbReference>
<dbReference type="InterPro" id="IPR006029">
    <property type="entry name" value="Neurotrans-gated_channel_TM"/>
</dbReference>
<dbReference type="GO" id="GO:0045211">
    <property type="term" value="C:postsynaptic membrane"/>
    <property type="evidence" value="ECO:0007669"/>
    <property type="project" value="InterPro"/>
</dbReference>
<dbReference type="GeneID" id="20215775"/>
<dbReference type="GO" id="GO:0005886">
    <property type="term" value="C:plasma membrane"/>
    <property type="evidence" value="ECO:0000318"/>
    <property type="project" value="GO_Central"/>
</dbReference>
<sequence>DEKNQILKSNVWLRMMWYDYQLEWDPAEYGGITVIRIQPDRVWKPDIVLFNNADGKYEVSFKPNLVIYDSGKVLWIPPAIYKSSCTINVEYFPFDEQQCEMNFGSWTFNDLQVVLGWYEGQQKVDLEDYSPSGSWDLIACPGQLTSQDKDGQHNISMITYKLTIRRKTLYYTVNLILPCVLITFLSFCVFFLPADAHEKMTMCISILLALVVFLVLVSKILPPTSVTTPLIAKYLLFTFIMNFCTIIITVVIINWNFRTPRTHRMHRWIRSLFLNYLPRVVMMKRPNHEKRTEKKLYAHRHDSRQMREADYKNDVRCCPGRSDDDLEEEPFNEDVVGGGGGRKNQQMGCKGPSGGSSNVGPASSPDAIKAIEAIKLVAAHLKNEDDYNEILDDWRYVASVIDRLQLYVFVAITIGGTLGILINAPHIFETVDQEKVRGLDRMNE</sequence>
<dbReference type="RefSeq" id="XP_009018374.1">
    <property type="nucleotide sequence ID" value="XM_009020126.1"/>
</dbReference>
<dbReference type="PRINTS" id="PR00252">
    <property type="entry name" value="NRIONCHANNEL"/>
</dbReference>